<dbReference type="AlphaFoldDB" id="A0A1F6PCB5"/>
<dbReference type="EMBL" id="MFRE01000021">
    <property type="protein sequence ID" value="OGH93802.1"/>
    <property type="molecule type" value="Genomic_DNA"/>
</dbReference>
<protein>
    <submittedName>
        <fullName evidence="1">Uncharacterized protein</fullName>
    </submittedName>
</protein>
<gene>
    <name evidence="1" type="ORF">A2538_02920</name>
</gene>
<proteinExistence type="predicted"/>
<accession>A0A1F6PCB5</accession>
<dbReference type="Proteomes" id="UP000178254">
    <property type="component" value="Unassembled WGS sequence"/>
</dbReference>
<dbReference type="STRING" id="1798709.A2538_02920"/>
<reference evidence="1 2" key="1">
    <citation type="journal article" date="2016" name="Nat. Commun.">
        <title>Thousands of microbial genomes shed light on interconnected biogeochemical processes in an aquifer system.</title>
        <authorList>
            <person name="Anantharaman K."/>
            <person name="Brown C.T."/>
            <person name="Hug L.A."/>
            <person name="Sharon I."/>
            <person name="Castelle C.J."/>
            <person name="Probst A.J."/>
            <person name="Thomas B.C."/>
            <person name="Singh A."/>
            <person name="Wilkins M.J."/>
            <person name="Karaoz U."/>
            <person name="Brodie E.L."/>
            <person name="Williams K.H."/>
            <person name="Hubbard S.S."/>
            <person name="Banfield J.F."/>
        </authorList>
    </citation>
    <scope>NUCLEOTIDE SEQUENCE [LARGE SCALE GENOMIC DNA]</scope>
</reference>
<sequence>MIEKPGSKIFDITTAKQRRERANCPCEICLMEKHGFSQKKLLEKLQELQKYLRLAKPKKNAINADTLYKHMLGNPLETVARDLMNWDSKSIHITTPFTAALTMLFQEKFGNAQAKHNIYNQPSETV</sequence>
<evidence type="ECO:0000313" key="1">
    <source>
        <dbReference type="EMBL" id="OGH93802.1"/>
    </source>
</evidence>
<comment type="caution">
    <text evidence="1">The sequence shown here is derived from an EMBL/GenBank/DDBJ whole genome shotgun (WGS) entry which is preliminary data.</text>
</comment>
<organism evidence="1 2">
    <name type="scientific">Candidatus Magasanikbacteria bacterium RIFOXYD2_FULL_41_14</name>
    <dbReference type="NCBI Taxonomy" id="1798709"/>
    <lineage>
        <taxon>Bacteria</taxon>
        <taxon>Candidatus Magasanikiibacteriota</taxon>
    </lineage>
</organism>
<name>A0A1F6PCB5_9BACT</name>
<evidence type="ECO:0000313" key="2">
    <source>
        <dbReference type="Proteomes" id="UP000178254"/>
    </source>
</evidence>